<feature type="domain" description="TNFR-Cys" evidence="2">
    <location>
        <begin position="2695"/>
        <end position="2726"/>
    </location>
</feature>
<feature type="domain" description="IPT/TIG" evidence="3">
    <location>
        <begin position="1390"/>
        <end position="1487"/>
    </location>
</feature>
<geneLocation type="mitochondrion" evidence="4"/>
<dbReference type="InterPro" id="IPR013783">
    <property type="entry name" value="Ig-like_fold"/>
</dbReference>
<feature type="domain" description="TNFR-Cys" evidence="2">
    <location>
        <begin position="2320"/>
        <end position="2351"/>
    </location>
</feature>
<feature type="domain" description="TNFR-Cys" evidence="2">
    <location>
        <begin position="2863"/>
        <end position="2894"/>
    </location>
</feature>
<feature type="domain" description="IPT/TIG" evidence="3">
    <location>
        <begin position="1210"/>
        <end position="1294"/>
    </location>
</feature>
<feature type="domain" description="IPT/TIG" evidence="3">
    <location>
        <begin position="1295"/>
        <end position="1389"/>
    </location>
</feature>
<organism evidence="4 5">
    <name type="scientific">Plasmodiophora brassicae</name>
    <name type="common">Clubroot disease agent</name>
    <dbReference type="NCBI Taxonomy" id="37360"/>
    <lineage>
        <taxon>Eukaryota</taxon>
        <taxon>Sar</taxon>
        <taxon>Rhizaria</taxon>
        <taxon>Endomyxa</taxon>
        <taxon>Phytomyxea</taxon>
        <taxon>Plasmodiophorida</taxon>
        <taxon>Plasmodiophoridae</taxon>
        <taxon>Plasmodiophora</taxon>
    </lineage>
</organism>
<dbReference type="PANTHER" id="PTHR46967:SF2">
    <property type="entry name" value="SUSHI, VON WILLEBRAND FACTOR TYPE A, EGF AND PENTRAXIN DOMAIN-CONTAINING PROTEIN 1-LIKE"/>
    <property type="match status" value="1"/>
</dbReference>
<dbReference type="CDD" id="cd00185">
    <property type="entry name" value="TNFRSF"/>
    <property type="match status" value="1"/>
</dbReference>
<feature type="domain" description="TNFR-Cys" evidence="2">
    <location>
        <begin position="2252"/>
        <end position="2283"/>
    </location>
</feature>
<sequence>MENALAGPDWASAGTGKYYCWCDNPCIGSTFHDCCSDVVSTCYHPTLSSQTPSYPQTDGSTSLTLTGTQFFDNSAGDCVFKMYNVPITCSIISGTQMVCPIPELTTASFPASDSSKWVFFFRNTYMQNASFSMLYAPPAITSVSPASAPTGPPATTLTITGTSFGPTGSTPVVTVGGIACPVSGTQTHTQVTCTLPYGVGKNLPVYITAHNQSDFSGSVVFSYQPPTASLVTTSTSKPTAGNVPVTIQGANFGPPGNKNRTVVFGGTSLCPIVSSDVAQTQIVCTLPAGQGTGVSVVVTVGGQSVTAPTFNYDPPTISRLKYSSGPTVGSANTIYGANFGTPSASVNVWFGNTQANNIVVLNHTTLTVSVPSGVGQGIAVVVLVSGQLSSSSVTYSYNPPVIYSWSPAAVNSSGNVVVTFQGVNYGSSPQVTVDGVYQTLIDTDQYPQTDGQVNFVMPPGSGPRSIIIYQTASSSSSTYAFTYSKPVLLSVSPRISPTAGGGYLIITGDSFGALQGTVTVGTNACSVQAWSHTRINCTIPAGVGANLAVTVATPNLGSSQKTGVFSYSPPLLTAGQAPSPGPTSGGVFLVLVGTNIGTVSGSATVTVGGNPCVVQESIIEHTDTQIICRTPAGYGVTNVVKLTVAGQTSANALNYAYNPPSLSGPPTVGSMDTAGGASIGIQGASFGASPGNVTFFLPRGVRSTCSITSWGHSSIVCSAPPGRGLNIPVSVFTMDGRSTSFAVTYNPPTVSYFTVTTAPTIGGTPVTITGTGFGTWVSGLTVTIGGRACTVTSAAQTQLACTLPARGSSANLAINVTADGQSSSNSIQFAYDPPAITSVSPVASASDPTTGANTIGGSKVTITGTNFGGTGLASAYVNAIGTNCTNVQTLTAQTQLTCIVPAGPGGSFSLFVQRDGLSSNGFVYYYQGPTLSKVILPGPTLKTTGQQTVTLLGTNFGSASSAIVVAIGTQCASSMQVPPGQCLCTSISHNHTYLTCKSPDGQGAAAPVTVSVAGVASAALAVAYAAPTLTKIVPATLPTVGGAVSVIGTDFGVGYSGTFSITIGGAACTTSLTFVNSTMLTCVVGEGSGLSKSVVVSIAQQTASNGQVVVNYQAPVVTQVSPTSATTDAVGVTITIKGKNFGSAVVQPPRSVVLTDGASASWPCVLQPGSTQTQLMCYLSPGQGALLYFVVTVDGQSSATGAASQFGFLAPTIQSITPTGGFSTQNPTTVTLSGSSFGLSGTVRVAGVPCAGYGVYSHSNVECRPANGTGANLNVSITVGNSPTFTLLSAFSFAAPTITSLSTGANSPGTAGGYPLTVVGTNFGASGGAISVMVGGATAQQGGVSCSPVSIQVPHLQVTCTMPAGSGKQAPVYVVVSGQTSTSKAFAYAAPTVSSVSSTACTQSGSAVTLCPFGTNVTITVTGTNFAASGASVTVGSAPCYLKTQTQTTATCVLLPWSQAVFSNLNVVVNVNQQSSAAAALVSFAGPSITSLSCSNGDCNTVPVAGGTTLTITGVGFDSSTASNNIITYGPAGTPTKYSCATTSATTTTVKCTTAAGIGKSYVVQPDRYMSAQLTLQSVASTQTVSYAPPYILPGTLRGGATSPASTSLLATVSIGQYIQFSVNNTGANAADLTVTMVPPGGGASSLPCSQVQLKVGASSSNVSCVSTKGTGVWVFVVTVGNQASAPGTDTFSYPVPPTVTGVSGCTDVGNTTINCPTVGGSTMTVTGTSFTLTSMSVVVGGSLCPILSIVSSTRITCQLPAGVGAPVPVHVSTGVLESLNVNLVSYKAPVLATITGCGSSSPSTAVVDCSRTSHPLVTITGMYFGQASAVVFVGEYTCTNVVHDTVTPDQKVTCKLPSTSGLQLAVFLMQGGGQVSTNSLLVSYVPCAPGYAEGAARQVACVPCQAGYYTNTAGVLSCMPCPPGSWNNQTLATSCATCAPGTYAVSPANVEGAATSCAQCPLGTANPYANQTSCQACQPGSYASRTGSTSCALCDKGTATIKAGQSACPPCTNGTFANLQGSTSCTSCSAGTYAPNQKSSTCLPCPTGTASSASNAVSCQSCGVGYAQSQTGQVACTACLSGTFTSSTNQPTCKKCDAGSYSDQSIFSDACLSCAPGKFSSAPGQGSCTPCPQGTYQPGSGNTTCLQCPAGSYSNAAGATSCASCAIGKYAPNPGTIECLATCPAGTFSSSKGQTACTQCQPGRYNPYPGQTGCQDCPAGNYTSSYGQVACQICGTGTYSPASGYQNCTACDRGTFQSSPGQSSCQPCDAGTYQDSPGQPICIDCPVGYANPSPNGASCTACPPGQYASGTKSKSCTACPAGTFSSSHAQSTCQPCPAGTFANSTGNAVCTSCPAGQYQDQAGQTQCLPCDIGNFAPLAGQSACLPCAPGSFGNATGLTQCYDCPVGTAQASPGLTRCAPCAPGSYASVTGLSACVPCPPGYVNPRSGATSCTASCPVGTYSLQGASACTSCAPGYVSTANASSVCTACDIGFYRGASDPASACVPAPPGYYVNSIHSTAPMKCQPGQWQPASRQTGCQQCPAGTYQPQWNSSSCLQCPAGRYSSAGMATCQPCAQGTYSAAPGATSCTQAIIGRYVSAQGANASLACPPGTAQSQPGQASCSACLPGHYADAPGSSQCQPCPVTTFNGNMSSSGPCTLCPLGTYNGATGQPTCTLCPKGAFANSIGLSACPSCDPGTFANTTGSLACSSCAPGTYSTAAGSTKCTACQPGTFLSTSGSKGPCSNCPPGRFSSTPGSTSCTLCPSGTYQSHEQQQYCLPCGRGQRQPLPGQPSCEDCPIGRFGSGAGNCTFCGPGTFQDVPGQMSCRPCPPGFFSDHQGASACAPCGVGEFSLGGASACALCPIGKYQTNISSTACRSCGPGHSTSQPGSQQCYQCPAGYHKPPVNDTDDAHPYPCLVCPPGTAQANPGSLSCVACGPGNYTSGAGSKECDLCPTGSFSTTFAASNCTACPPGTYNGTTGATTCTTCAPGTGQPLPGQDTCPVCLGGQYSSPDGRACLYCPGGTYSNANRTGCLACSTGEFAPPGSATCSMCGPGLVATTGSTTVCSSCPTSAFPNPTHDLCLCAPGFYMLDGACYACPLGADCTAPGTTNSTMFALQGFWRTQSGQFYRCKFQTDCPETQTLDGQCLNNRQGPLCAQCIPGYQSTWGNQCLPCPARAFSIITFVCLVTLVVAIVLLQLYLMVRAGSDLMRREKQAALGQNLHARAQSSDLASSLVEQSTTGSVLAQQQAAGPGVARPPAAVDRRIELVAPPNFMFKMKILLGFFQITTNLSSSLDVPWPPQYKIFLSYFTPFNFDLTGVTMIGCVFATSYYTTLISAVVTPIASVLGITLGYLLPRQVCAGRDRPARKRSRRRYWRMVLFLLFLFYPGTSSIILRQFVCVDVEGVSYMLSDMQTQCYTPTWYAWAKISPLFIALYPVGVPLFFIWAIWRVRHRLFEPGIKAQVGFLYDAFSPRMWWFDIVDTAHKLFLTSLLPFFGRSYNIPVGMGVTVLYTMVILAMNPYQRKGDDRLHLLVQIGIFLYMVAAYTFIANNSIDTLMDIVISVVLIAFTVLLMAFFFAQAALFLRKTLCPRLARPEKPEPVYVEQNVAAQFGASASVAALARKSRKKSKPLKMADKMSLAMARERQSVNPLYNQQVVHSVSPDEDVLQGDVDYGGKEVAPSARHAMSIQALNRNLAEANADAFTESVVSRRSLAPANDDDDDETETE</sequence>
<protein>
    <submittedName>
        <fullName evidence="4">Uncharacterized protein</fullName>
    </submittedName>
</protein>
<dbReference type="Gene3D" id="2.10.50.10">
    <property type="entry name" value="Tumor Necrosis Factor Receptor, subunit A, domain 2"/>
    <property type="match status" value="19"/>
</dbReference>
<dbReference type="SUPFAM" id="SSF81296">
    <property type="entry name" value="E set domains"/>
    <property type="match status" value="17"/>
</dbReference>
<proteinExistence type="predicted"/>
<feature type="compositionally biased region" description="Acidic residues" evidence="1">
    <location>
        <begin position="3719"/>
        <end position="3729"/>
    </location>
</feature>
<dbReference type="InterPro" id="IPR009030">
    <property type="entry name" value="Growth_fac_rcpt_cys_sf"/>
</dbReference>
<dbReference type="InterPro" id="IPR011641">
    <property type="entry name" value="Tyr-kin_ephrin_A/B_rcpt-like"/>
</dbReference>
<feature type="domain" description="TNFR-Cys" evidence="2">
    <location>
        <begin position="2813"/>
        <end position="2844"/>
    </location>
</feature>
<evidence type="ECO:0000313" key="5">
    <source>
        <dbReference type="Proteomes" id="UP000290189"/>
    </source>
</evidence>
<feature type="domain" description="IPT/TIG" evidence="3">
    <location>
        <begin position="137"/>
        <end position="224"/>
    </location>
</feature>
<feature type="domain" description="TNFR-Cys" evidence="2">
    <location>
        <begin position="2609"/>
        <end position="2640"/>
    </location>
</feature>
<feature type="domain" description="TNFR-Cys" evidence="2">
    <location>
        <begin position="2457"/>
        <end position="2487"/>
    </location>
</feature>
<dbReference type="InterPro" id="IPR014756">
    <property type="entry name" value="Ig_E-set"/>
</dbReference>
<feature type="domain" description="TNFR-Cys" evidence="2">
    <location>
        <begin position="3037"/>
        <end position="3067"/>
    </location>
</feature>
<dbReference type="SMART" id="SM00261">
    <property type="entry name" value="FU"/>
    <property type="match status" value="9"/>
</dbReference>
<feature type="domain" description="TNFR-Cys" evidence="2">
    <location>
        <begin position="2149"/>
        <end position="2180"/>
    </location>
</feature>
<feature type="domain" description="TNFR-Cys" evidence="2">
    <location>
        <begin position="1922"/>
        <end position="1958"/>
    </location>
</feature>
<feature type="domain" description="IPT/TIG" evidence="3">
    <location>
        <begin position="225"/>
        <end position="313"/>
    </location>
</feature>
<dbReference type="InterPro" id="IPR002909">
    <property type="entry name" value="IPT_dom"/>
</dbReference>
<gene>
    <name evidence="4" type="ORF">PLBR_LOCUS1582</name>
</gene>
<feature type="domain" description="IPT/TIG" evidence="3">
    <location>
        <begin position="1697"/>
        <end position="1788"/>
    </location>
</feature>
<name>A0A3P3Y2I3_PLABS</name>
<feature type="domain" description="IPT/TIG" evidence="3">
    <location>
        <begin position="833"/>
        <end position="927"/>
    </location>
</feature>
<feature type="domain" description="IPT/TIG" evidence="3">
    <location>
        <begin position="485"/>
        <end position="568"/>
    </location>
</feature>
<dbReference type="Proteomes" id="UP000290189">
    <property type="component" value="Unassembled WGS sequence"/>
</dbReference>
<feature type="domain" description="IPT/TIG" evidence="3">
    <location>
        <begin position="44"/>
        <end position="134"/>
    </location>
</feature>
<feature type="domain" description="IPT/TIG" evidence="3">
    <location>
        <begin position="1114"/>
        <end position="1209"/>
    </location>
</feature>
<feature type="domain" description="IPT/TIG" evidence="3">
    <location>
        <begin position="569"/>
        <end position="658"/>
    </location>
</feature>
<feature type="domain" description="IPT/TIG" evidence="3">
    <location>
        <begin position="665"/>
        <end position="744"/>
    </location>
</feature>
<evidence type="ECO:0000313" key="4">
    <source>
        <dbReference type="EMBL" id="SPQ94367.1"/>
    </source>
</evidence>
<evidence type="ECO:0000256" key="1">
    <source>
        <dbReference type="SAM" id="MobiDB-lite"/>
    </source>
</evidence>
<feature type="region of interest" description="Disordered" evidence="1">
    <location>
        <begin position="3706"/>
        <end position="3729"/>
    </location>
</feature>
<dbReference type="CDD" id="cd00102">
    <property type="entry name" value="IPT"/>
    <property type="match status" value="4"/>
</dbReference>
<dbReference type="SMART" id="SM01411">
    <property type="entry name" value="Ephrin_rec_like"/>
    <property type="match status" value="23"/>
</dbReference>
<evidence type="ECO:0000259" key="3">
    <source>
        <dbReference type="SMART" id="SM00429"/>
    </source>
</evidence>
<feature type="domain" description="IPT/TIG" evidence="3">
    <location>
        <begin position="1026"/>
        <end position="1113"/>
    </location>
</feature>
<dbReference type="Gene3D" id="2.60.40.10">
    <property type="entry name" value="Immunoglobulins"/>
    <property type="match status" value="17"/>
</dbReference>
<dbReference type="CDD" id="cd00603">
    <property type="entry name" value="IPT_PCSR"/>
    <property type="match status" value="7"/>
</dbReference>
<dbReference type="SMART" id="SM00429">
    <property type="entry name" value="IPT"/>
    <property type="match status" value="14"/>
</dbReference>
<feature type="domain" description="TNFR-Cys" evidence="2">
    <location>
        <begin position="2115"/>
        <end position="2146"/>
    </location>
</feature>
<accession>A0A3P3Y2I3</accession>
<dbReference type="SUPFAM" id="SSF57184">
    <property type="entry name" value="Growth factor receptor domain"/>
    <property type="match status" value="8"/>
</dbReference>
<dbReference type="Pfam" id="PF01833">
    <property type="entry name" value="TIG"/>
    <property type="match status" value="16"/>
</dbReference>
<dbReference type="SMART" id="SM00208">
    <property type="entry name" value="TNFR"/>
    <property type="match status" value="14"/>
</dbReference>
<keyword evidence="4" id="KW-0496">Mitochondrion</keyword>
<feature type="domain" description="TNFR-Cys" evidence="2">
    <location>
        <begin position="2542"/>
        <end position="2572"/>
    </location>
</feature>
<dbReference type="Pfam" id="PF07699">
    <property type="entry name" value="Ephrin_rec_like"/>
    <property type="match status" value="10"/>
</dbReference>
<dbReference type="InterPro" id="IPR006212">
    <property type="entry name" value="Furin_repeat"/>
</dbReference>
<dbReference type="InterPro" id="IPR001368">
    <property type="entry name" value="TNFR/NGFR_Cys_rich_reg"/>
</dbReference>
<reference evidence="4 5" key="1">
    <citation type="submission" date="2018-03" db="EMBL/GenBank/DDBJ databases">
        <authorList>
            <person name="Fogelqvist J."/>
        </authorList>
    </citation>
    <scope>NUCLEOTIDE SEQUENCE [LARGE SCALE GENOMIC DNA]</scope>
</reference>
<feature type="domain" description="TNFR-Cys" evidence="2">
    <location>
        <begin position="2764"/>
        <end position="2795"/>
    </location>
</feature>
<dbReference type="PANTHER" id="PTHR46967">
    <property type="entry name" value="INSULIN-LIKE GROWTH FACTOR BINDING PROTEIN,N-TERMINAL"/>
    <property type="match status" value="1"/>
</dbReference>
<feature type="domain" description="IPT/TIG" evidence="3">
    <location>
        <begin position="747"/>
        <end position="832"/>
    </location>
</feature>
<feature type="domain" description="TNFR-Cys" evidence="2">
    <location>
        <begin position="2971"/>
        <end position="3002"/>
    </location>
</feature>
<evidence type="ECO:0000259" key="2">
    <source>
        <dbReference type="SMART" id="SM00208"/>
    </source>
</evidence>
<dbReference type="EMBL" id="OVEO01000002">
    <property type="protein sequence ID" value="SPQ94367.1"/>
    <property type="molecule type" value="Genomic_DNA"/>
</dbReference>